<sequence length="110" mass="12330">MDTMAVLKLKGQIFLTGSFYHLTPYTRDGRFATSGSATSDDDLYMLELMKTPPSHNNKDTVIHKSVGATFPFPATPNNFTVRRPVRHASGTYRIDVAVVVDYAGYEQFHK</sequence>
<reference evidence="1 2" key="1">
    <citation type="submission" date="2024-04" db="EMBL/GenBank/DDBJ databases">
        <authorList>
            <consortium name="Genoscope - CEA"/>
            <person name="William W."/>
        </authorList>
    </citation>
    <scope>NUCLEOTIDE SEQUENCE [LARGE SCALE GENOMIC DNA]</scope>
</reference>
<proteinExistence type="predicted"/>
<gene>
    <name evidence="1" type="ORF">GSLYS_00021387001</name>
</gene>
<organism evidence="1 2">
    <name type="scientific">Lymnaea stagnalis</name>
    <name type="common">Great pond snail</name>
    <name type="synonym">Helix stagnalis</name>
    <dbReference type="NCBI Taxonomy" id="6523"/>
    <lineage>
        <taxon>Eukaryota</taxon>
        <taxon>Metazoa</taxon>
        <taxon>Spiralia</taxon>
        <taxon>Lophotrochozoa</taxon>
        <taxon>Mollusca</taxon>
        <taxon>Gastropoda</taxon>
        <taxon>Heterobranchia</taxon>
        <taxon>Euthyneura</taxon>
        <taxon>Panpulmonata</taxon>
        <taxon>Hygrophila</taxon>
        <taxon>Lymnaeoidea</taxon>
        <taxon>Lymnaeidae</taxon>
        <taxon>Lymnaea</taxon>
    </lineage>
</organism>
<dbReference type="EMBL" id="CAXITT010001160">
    <property type="protein sequence ID" value="CAL1548070.1"/>
    <property type="molecule type" value="Genomic_DNA"/>
</dbReference>
<dbReference type="Proteomes" id="UP001497497">
    <property type="component" value="Unassembled WGS sequence"/>
</dbReference>
<dbReference type="AlphaFoldDB" id="A0AAV2IQE1"/>
<comment type="caution">
    <text evidence="1">The sequence shown here is derived from an EMBL/GenBank/DDBJ whole genome shotgun (WGS) entry which is preliminary data.</text>
</comment>
<accession>A0AAV2IQE1</accession>
<keyword evidence="2" id="KW-1185">Reference proteome</keyword>
<name>A0AAV2IQE1_LYMST</name>
<evidence type="ECO:0000313" key="2">
    <source>
        <dbReference type="Proteomes" id="UP001497497"/>
    </source>
</evidence>
<evidence type="ECO:0000313" key="1">
    <source>
        <dbReference type="EMBL" id="CAL1548070.1"/>
    </source>
</evidence>
<feature type="non-terminal residue" evidence="1">
    <location>
        <position position="110"/>
    </location>
</feature>
<protein>
    <submittedName>
        <fullName evidence="1">Uncharacterized protein</fullName>
    </submittedName>
</protein>